<evidence type="ECO:0000256" key="7">
    <source>
        <dbReference type="ARBA" id="ARBA00012438"/>
    </source>
</evidence>
<evidence type="ECO:0000256" key="10">
    <source>
        <dbReference type="ARBA" id="ARBA00022553"/>
    </source>
</evidence>
<dbReference type="Pfam" id="PF13564">
    <property type="entry name" value="DoxX_2"/>
    <property type="match status" value="1"/>
</dbReference>
<dbReference type="InterPro" id="IPR004360">
    <property type="entry name" value="Glyas_Fos-R_dOase_dom"/>
</dbReference>
<comment type="caution">
    <text evidence="30">The sequence shown here is derived from an EMBL/GenBank/DDBJ whole genome shotgun (WGS) entry which is preliminary data.</text>
</comment>
<feature type="transmembrane region" description="Helical" evidence="25">
    <location>
        <begin position="23"/>
        <end position="42"/>
    </location>
</feature>
<dbReference type="SUPFAM" id="SSF53474">
    <property type="entry name" value="alpha/beta-Hydrolases"/>
    <property type="match status" value="2"/>
</dbReference>
<dbReference type="Pfam" id="PF00072">
    <property type="entry name" value="Response_reg"/>
    <property type="match status" value="1"/>
</dbReference>
<evidence type="ECO:0000256" key="21">
    <source>
        <dbReference type="ARBA" id="ARBA00032623"/>
    </source>
</evidence>
<dbReference type="GO" id="GO:0071555">
    <property type="term" value="P:cell wall organization"/>
    <property type="evidence" value="ECO:0007669"/>
    <property type="project" value="UniProtKB-KW"/>
</dbReference>
<dbReference type="InterPro" id="IPR036388">
    <property type="entry name" value="WH-like_DNA-bd_sf"/>
</dbReference>
<dbReference type="InterPro" id="IPR036890">
    <property type="entry name" value="HATPase_C_sf"/>
</dbReference>
<dbReference type="InterPro" id="IPR032808">
    <property type="entry name" value="DoxX"/>
</dbReference>
<dbReference type="SUPFAM" id="SSF55874">
    <property type="entry name" value="ATPase domain of HSP90 chaperone/DNA topoisomerase II/histidine kinase"/>
    <property type="match status" value="1"/>
</dbReference>
<comment type="similarity">
    <text evidence="6">Belongs to the pectinacetylesterase family.</text>
</comment>
<evidence type="ECO:0000256" key="4">
    <source>
        <dbReference type="ARBA" id="ARBA00004141"/>
    </source>
</evidence>
<evidence type="ECO:0000313" key="30">
    <source>
        <dbReference type="EMBL" id="OAO89084.1"/>
    </source>
</evidence>
<dbReference type="InterPro" id="IPR000073">
    <property type="entry name" value="AB_hydrolase_1"/>
</dbReference>
<dbReference type="CDD" id="cd00082">
    <property type="entry name" value="HisKA"/>
    <property type="match status" value="1"/>
</dbReference>
<evidence type="ECO:0000256" key="1">
    <source>
        <dbReference type="ARBA" id="ARBA00000085"/>
    </source>
</evidence>
<dbReference type="InterPro" id="IPR003660">
    <property type="entry name" value="HAMP_dom"/>
</dbReference>
<dbReference type="SMART" id="SM00387">
    <property type="entry name" value="HATPase_c"/>
    <property type="match status" value="1"/>
</dbReference>
<dbReference type="InterPro" id="IPR029441">
    <property type="entry name" value="Cass2"/>
</dbReference>
<evidence type="ECO:0000259" key="26">
    <source>
        <dbReference type="PROSITE" id="PS50109"/>
    </source>
</evidence>
<keyword evidence="19" id="KW-0804">Transcription</keyword>
<keyword evidence="17 24" id="KW-0238">DNA-binding</keyword>
<dbReference type="FunFam" id="1.10.287.130:FF:000001">
    <property type="entry name" value="Two-component sensor histidine kinase"/>
    <property type="match status" value="1"/>
</dbReference>
<evidence type="ECO:0000256" key="9">
    <source>
        <dbReference type="ARBA" id="ARBA00022512"/>
    </source>
</evidence>
<evidence type="ECO:0000256" key="12">
    <source>
        <dbReference type="ARBA" id="ARBA00022692"/>
    </source>
</evidence>
<dbReference type="Gene3D" id="1.10.287.130">
    <property type="match status" value="1"/>
</dbReference>
<keyword evidence="11" id="KW-0808">Transferase</keyword>
<dbReference type="InterPro" id="IPR004963">
    <property type="entry name" value="PAE/NOTUM"/>
</dbReference>
<evidence type="ECO:0000256" key="20">
    <source>
        <dbReference type="ARBA" id="ARBA00023316"/>
    </source>
</evidence>
<dbReference type="Gene3D" id="3.40.50.2300">
    <property type="match status" value="1"/>
</dbReference>
<evidence type="ECO:0000256" key="2">
    <source>
        <dbReference type="ARBA" id="ARBA00003534"/>
    </source>
</evidence>
<keyword evidence="10 23" id="KW-0597">Phosphoprotein</keyword>
<dbReference type="Pfam" id="PF00672">
    <property type="entry name" value="HAMP"/>
    <property type="match status" value="1"/>
</dbReference>
<sequence>MSTLTGVNEKIAKVESRPSGRTAAYWIVTVILAFSIALSGIGQLMRYGGNVDLVTDIGFPLYIMNILGTWKLLGIITILIPGFPRLKEWAYSGIFFLMTGAALSHVFAHDYGDGGFHGYYKSNKWMNKSIDLFKRGDGIMATYTFEEKDSFIVLGIGTELKSDYTDYAGMNKEKENFWRAVEQDGRLDTLRAIAANDYIFAVNEAVNHKMMYYAGVMTDSSVPEEHRMIQFPKGQYLVVKGEGKSADELSSMLTGVAFGQALPAADRYAYVGGPNATVEMGQRDGSVYGEMWVGLESSPVAEALAGLRANEARYFMNKYNHEFTIVPARESQETLDYVNRVLKEERGIAFAAKPLETSYFQVENIRWAFVFYEDGLAVNVLYTLDDPKKRAVGFKLSEGMEVPKELEEKKFKFARQKSKLAGTIRGFKAIVQEEHYTEFENDGVRLAIFSAPLMANHTNGHHSFVEERKGQAFELNFECDSPEDVHAKYEDFVSKGATGITAPKAMAWGHTTGFFADPEGGIVLILGVSAGCVYFFLLEKPAEPDEWAAAERYVWNKIKFDPDAEVMSADGSEYYLLANKGAATEDKLIIYFSGGGVAWDAATAAQPISLVNVMKKGEIKYYFPNIPFFKVSTLGGLLKNNNPDNPFKDWNIVYIPYSTGDLHIGNATKEYTDAQGKPFTMHYNGQANTRAALEWITGHFPAPDKILIAGESAGGFGAAFWAPEIARRYPDARIYQYSDSSYLNADRWPDIIDNEWKANFAATFGYEVHGDLISSVFEANRKLLPDNAVLLQSNTLYDELLFDFEKDLNGDASDDGEYVHRWSARMLQSAGKLTEELAGYYYYITSYGLNEKTGRTPHTLSPLNHFYKAEQDGIKLMKWLDDAVNKDDYYSVGQHFDGQQEKRERMPTIMVADDDVNIRELVCFFLRNEGFETVEAADGKEALTVYASTQVDLVVLDIMMPIMDGWTLCKELRRGNPDIPLLMLTARGETWEKVKGFQLGADDYLTKPFDPLELTARVRALLKRYRIGSTQTIQIGNVILDRQSYKVMRGTESLVLPLKEFELLYKLAGTPGQIYTREQLIDQIWGINYAGDDRTIDVHIKRLREKFATTPDFQIETMRGLGYRLEFGQDIVRIYETIPLREADSFVSGMKQLNSYHIRIYEATGQFKSYGSLKGQNTITMEQVKEVLDGEVVQVNTNGVASILIGLPLKTEIGMKAMFVEQLAPTSYSLLIQFLSYSLIAGSLLILVAAMFLVRPIKKLTLATRRIAAGDFDVKLNIKQKDELGTLARSFEEMTYDLQQLEQMRRDFVTNVSHEVQSPLTSISGYAIALKQAGITDNERSRYLDIIIAEAERMSKMSDSLLKLSLLESQSQQMQLVRFSLDEQIRRVIVALQPQWSPRNIRFELNLRAVILWADHDLLNQVWTNILGNSIKFSKDGSLISVSIKQDIKNVLVRISDTGIGISLEDQKRIFERYFKADRSHSRKYEGSGMGLAIVKQIISLHQGDIRVESEPGRGTTFIVTLPITTPTDGSLRQSTNTMRTGADMKKKWVRITLKSVAGLLIAIGVFIAIVFIVDQISSKSEQGRLKPYGQLVPVDGKKMNVLIQGNGEETVVLLPGFGTAAPALDFKLLVDELSPFYKVVVVEPFGYGLSDGTKKERSTDNIVSEIHEALQSLKIDRYVLMGHSIAGIYGIDYVSKYANEVSAFVGIDSSVPTQGGMDVKFPINTFKVLVKTGFGRLIMKVSPDPYAGLAFDDETKEQMRILTHKNMYSSTSLNEMVHISPNFKAAKGLTFPSNLPVIFFIQANNTGVKGWIPLHEEQVKDSVHGKVAGDEPYPKEQTSFLLGESLSSFFVCEENRRIKYGLEVDDILGYEFMKAAELAENSAQTGFFN</sequence>
<dbReference type="InterPro" id="IPR001789">
    <property type="entry name" value="Sig_transdc_resp-reg_receiver"/>
</dbReference>
<dbReference type="InterPro" id="IPR004358">
    <property type="entry name" value="Sig_transdc_His_kin-like_C"/>
</dbReference>
<dbReference type="InterPro" id="IPR003594">
    <property type="entry name" value="HATPase_dom"/>
</dbReference>
<dbReference type="InterPro" id="IPR036097">
    <property type="entry name" value="HisK_dim/P_sf"/>
</dbReference>
<dbReference type="Pfam" id="PF14526">
    <property type="entry name" value="Cass2"/>
    <property type="match status" value="1"/>
</dbReference>
<dbReference type="SUPFAM" id="SSF52172">
    <property type="entry name" value="CheY-like"/>
    <property type="match status" value="1"/>
</dbReference>
<dbReference type="SMART" id="SM00388">
    <property type="entry name" value="HisKA"/>
    <property type="match status" value="1"/>
</dbReference>
<dbReference type="GO" id="GO:0000155">
    <property type="term" value="F:phosphorelay sensor kinase activity"/>
    <property type="evidence" value="ECO:0007669"/>
    <property type="project" value="InterPro"/>
</dbReference>
<dbReference type="SMART" id="SM00448">
    <property type="entry name" value="REC"/>
    <property type="match status" value="1"/>
</dbReference>
<feature type="DNA-binding region" description="OmpR/PhoB-type" evidence="24">
    <location>
        <begin position="1030"/>
        <end position="1127"/>
    </location>
</feature>
<dbReference type="InterPro" id="IPR011256">
    <property type="entry name" value="Reg_factor_effector_dom_sf"/>
</dbReference>
<dbReference type="Gene3D" id="3.20.80.10">
    <property type="entry name" value="Regulatory factor, effector binding domain"/>
    <property type="match status" value="1"/>
</dbReference>
<keyword evidence="13" id="KW-0418">Kinase</keyword>
<dbReference type="Gene3D" id="6.10.340.10">
    <property type="match status" value="1"/>
</dbReference>
<dbReference type="Gene3D" id="6.10.250.690">
    <property type="match status" value="1"/>
</dbReference>
<evidence type="ECO:0000256" key="3">
    <source>
        <dbReference type="ARBA" id="ARBA00003612"/>
    </source>
</evidence>
<evidence type="ECO:0000256" key="25">
    <source>
        <dbReference type="SAM" id="Phobius"/>
    </source>
</evidence>
<dbReference type="GO" id="GO:0016020">
    <property type="term" value="C:membrane"/>
    <property type="evidence" value="ECO:0007669"/>
    <property type="project" value="UniProtKB-SubCell"/>
</dbReference>
<evidence type="ECO:0000256" key="19">
    <source>
        <dbReference type="ARBA" id="ARBA00023163"/>
    </source>
</evidence>
<dbReference type="SMART" id="SM00304">
    <property type="entry name" value="HAMP"/>
    <property type="match status" value="1"/>
</dbReference>
<keyword evidence="18 25" id="KW-0472">Membrane</keyword>
<dbReference type="FunFam" id="3.40.50.2300:FF:000001">
    <property type="entry name" value="DNA-binding response regulator PhoB"/>
    <property type="match status" value="1"/>
</dbReference>
<evidence type="ECO:0000259" key="27">
    <source>
        <dbReference type="PROSITE" id="PS50110"/>
    </source>
</evidence>
<evidence type="ECO:0000256" key="5">
    <source>
        <dbReference type="ARBA" id="ARBA00004191"/>
    </source>
</evidence>
<dbReference type="Gene3D" id="1.10.10.10">
    <property type="entry name" value="Winged helix-like DNA-binding domain superfamily/Winged helix DNA-binding domain"/>
    <property type="match status" value="1"/>
</dbReference>
<dbReference type="PROSITE" id="PS51755">
    <property type="entry name" value="OMPR_PHOB"/>
    <property type="match status" value="1"/>
</dbReference>
<evidence type="ECO:0000256" key="17">
    <source>
        <dbReference type="ARBA" id="ARBA00023125"/>
    </source>
</evidence>
<keyword evidence="16" id="KW-0805">Transcription regulation</keyword>
<evidence type="ECO:0000256" key="14">
    <source>
        <dbReference type="ARBA" id="ARBA00022989"/>
    </source>
</evidence>
<evidence type="ECO:0000256" key="16">
    <source>
        <dbReference type="ARBA" id="ARBA00023015"/>
    </source>
</evidence>
<keyword evidence="15" id="KW-0902">Two-component regulatory system</keyword>
<keyword evidence="9" id="KW-0964">Secreted</keyword>
<feature type="modified residue" description="4-aspartylphosphate" evidence="23">
    <location>
        <position position="957"/>
    </location>
</feature>
<dbReference type="InterPro" id="IPR029068">
    <property type="entry name" value="Glyas_Bleomycin-R_OHBP_Dase"/>
</dbReference>
<comment type="function">
    <text evidence="3">Probable promoter-specific protein mediating the interaction between DNA and RNA polymerase.</text>
</comment>
<feature type="transmembrane region" description="Helical" evidence="25">
    <location>
        <begin position="1234"/>
        <end position="1254"/>
    </location>
</feature>
<dbReference type="InterPro" id="IPR005467">
    <property type="entry name" value="His_kinase_dom"/>
</dbReference>
<evidence type="ECO:0000256" key="11">
    <source>
        <dbReference type="ARBA" id="ARBA00022679"/>
    </source>
</evidence>
<dbReference type="GO" id="GO:0003677">
    <property type="term" value="F:DNA binding"/>
    <property type="evidence" value="ECO:0007669"/>
    <property type="project" value="UniProtKB-UniRule"/>
</dbReference>
<dbReference type="GO" id="GO:0016787">
    <property type="term" value="F:hydrolase activity"/>
    <property type="evidence" value="ECO:0007669"/>
    <property type="project" value="InterPro"/>
</dbReference>
<dbReference type="EMBL" id="LUHQ01000027">
    <property type="protein sequence ID" value="OAO89084.1"/>
    <property type="molecule type" value="Genomic_DNA"/>
</dbReference>
<keyword evidence="14 25" id="KW-1133">Transmembrane helix</keyword>
<dbReference type="SUPFAM" id="SSF158472">
    <property type="entry name" value="HAMP domain-like"/>
    <property type="match status" value="1"/>
</dbReference>
<dbReference type="FunFam" id="3.30.565.10:FF:000006">
    <property type="entry name" value="Sensor histidine kinase WalK"/>
    <property type="match status" value="1"/>
</dbReference>
<keyword evidence="20" id="KW-0961">Cell wall biogenesis/degradation</keyword>
<dbReference type="SMART" id="SM00862">
    <property type="entry name" value="Trans_reg_C"/>
    <property type="match status" value="1"/>
</dbReference>
<feature type="domain" description="HAMP" evidence="28">
    <location>
        <begin position="1251"/>
        <end position="1303"/>
    </location>
</feature>
<dbReference type="CDD" id="cd06225">
    <property type="entry name" value="HAMP"/>
    <property type="match status" value="1"/>
</dbReference>
<feature type="transmembrane region" description="Helical" evidence="25">
    <location>
        <begin position="1552"/>
        <end position="1574"/>
    </location>
</feature>
<protein>
    <recommendedName>
        <fullName evidence="8">Probable transcriptional regulator ycf27</fullName>
        <ecNumber evidence="7">2.7.13.3</ecNumber>
    </recommendedName>
    <alternativeName>
        <fullName evidence="21">OmpR-like protein</fullName>
    </alternativeName>
    <alternativeName>
        <fullName evidence="22">Uncharacterized sensor-like histidine kinase ycf26</fullName>
    </alternativeName>
</protein>
<feature type="transmembrane region" description="Helical" evidence="25">
    <location>
        <begin position="62"/>
        <end position="82"/>
    </location>
</feature>
<dbReference type="InterPro" id="IPR029058">
    <property type="entry name" value="AB_hydrolase_fold"/>
</dbReference>
<name>A0A178U754_ARATH</name>
<dbReference type="Pfam" id="PF00903">
    <property type="entry name" value="Glyoxalase"/>
    <property type="match status" value="1"/>
</dbReference>
<evidence type="ECO:0000256" key="24">
    <source>
        <dbReference type="PROSITE-ProRule" id="PRU01091"/>
    </source>
</evidence>
<gene>
    <name evidence="30" type="ORF">AXX17_ATUG04740</name>
</gene>
<dbReference type="InterPro" id="IPR003661">
    <property type="entry name" value="HisK_dim/P_dom"/>
</dbReference>
<dbReference type="SUPFAM" id="SSF54593">
    <property type="entry name" value="Glyoxalase/Bleomycin resistance protein/Dihydroxybiphenyl dioxygenase"/>
    <property type="match status" value="1"/>
</dbReference>
<evidence type="ECO:0000259" key="28">
    <source>
        <dbReference type="PROSITE" id="PS50885"/>
    </source>
</evidence>
<dbReference type="Proteomes" id="UP000078284">
    <property type="component" value="Unassembled WGS sequence"/>
</dbReference>
<dbReference type="ExpressionAtlas" id="A0A178U754">
    <property type="expression patterns" value="baseline and differential"/>
</dbReference>
<dbReference type="SUPFAM" id="SSF47384">
    <property type="entry name" value="Homodimeric domain of signal transducing histidine kinase"/>
    <property type="match status" value="1"/>
</dbReference>
<evidence type="ECO:0000256" key="13">
    <source>
        <dbReference type="ARBA" id="ARBA00022777"/>
    </source>
</evidence>
<dbReference type="InterPro" id="IPR011006">
    <property type="entry name" value="CheY-like_superfamily"/>
</dbReference>
<dbReference type="CDD" id="cd17574">
    <property type="entry name" value="REC_OmpR"/>
    <property type="match status" value="1"/>
</dbReference>
<feature type="domain" description="Histidine kinase" evidence="26">
    <location>
        <begin position="1311"/>
        <end position="1526"/>
    </location>
</feature>
<dbReference type="Pfam" id="PF02518">
    <property type="entry name" value="HATPase_c"/>
    <property type="match status" value="1"/>
</dbReference>
<comment type="subcellular location">
    <subcellularLocation>
        <location evidence="4">Membrane</location>
        <topology evidence="4">Multi-pass membrane protein</topology>
    </subcellularLocation>
    <subcellularLocation>
        <location evidence="5">Secreted</location>
        <location evidence="5">Cell wall</location>
    </subcellularLocation>
</comment>
<evidence type="ECO:0000259" key="29">
    <source>
        <dbReference type="PROSITE" id="PS51755"/>
    </source>
</evidence>
<comment type="catalytic activity">
    <reaction evidence="1">
        <text>ATP + protein L-histidine = ADP + protein N-phospho-L-histidine.</text>
        <dbReference type="EC" id="2.7.13.3"/>
    </reaction>
</comment>
<evidence type="ECO:0000256" key="23">
    <source>
        <dbReference type="PROSITE-ProRule" id="PRU00169"/>
    </source>
</evidence>
<dbReference type="CDD" id="cd00383">
    <property type="entry name" value="trans_reg_C"/>
    <property type="match status" value="1"/>
</dbReference>
<dbReference type="CDD" id="cd16922">
    <property type="entry name" value="HATPase_EvgS-ArcB-TorS-like"/>
    <property type="match status" value="1"/>
</dbReference>
<dbReference type="Gene3D" id="3.10.180.10">
    <property type="entry name" value="2,3-Dihydroxybiphenyl 1,2-Dioxygenase, domain 1"/>
    <property type="match status" value="1"/>
</dbReference>
<evidence type="ECO:0000256" key="6">
    <source>
        <dbReference type="ARBA" id="ARBA00005784"/>
    </source>
</evidence>
<dbReference type="PROSITE" id="PS50885">
    <property type="entry name" value="HAMP"/>
    <property type="match status" value="1"/>
</dbReference>
<evidence type="ECO:0000256" key="15">
    <source>
        <dbReference type="ARBA" id="ARBA00023012"/>
    </source>
</evidence>
<feature type="domain" description="OmpR/PhoB-type" evidence="29">
    <location>
        <begin position="1030"/>
        <end position="1127"/>
    </location>
</feature>
<evidence type="ECO:0000256" key="22">
    <source>
        <dbReference type="ARBA" id="ARBA00069102"/>
    </source>
</evidence>
<dbReference type="PANTHER" id="PTHR43547:SF2">
    <property type="entry name" value="HYBRID SIGNAL TRANSDUCTION HISTIDINE KINASE C"/>
    <property type="match status" value="1"/>
</dbReference>
<dbReference type="InterPro" id="IPR001867">
    <property type="entry name" value="OmpR/PhoB-type_DNA-bd"/>
</dbReference>
<comment type="function">
    <text evidence="2">Hydrolyzes acetyl esters in homogalacturonan regions of pectin. In type I primary cell wall, galacturonic acid residues of pectin can be acetylated at the O-2 and O-3 positions. Decreasing the degree of acetylation of pectin gels in vitro alters their physical properties.</text>
</comment>
<keyword evidence="9" id="KW-0134">Cell wall</keyword>
<evidence type="ECO:0000256" key="18">
    <source>
        <dbReference type="ARBA" id="ARBA00023136"/>
    </source>
</evidence>
<keyword evidence="12 25" id="KW-0812">Transmembrane</keyword>
<organism evidence="30 31">
    <name type="scientific">Arabidopsis thaliana</name>
    <name type="common">Mouse-ear cress</name>
    <dbReference type="NCBI Taxonomy" id="3702"/>
    <lineage>
        <taxon>Eukaryota</taxon>
        <taxon>Viridiplantae</taxon>
        <taxon>Streptophyta</taxon>
        <taxon>Embryophyta</taxon>
        <taxon>Tracheophyta</taxon>
        <taxon>Spermatophyta</taxon>
        <taxon>Magnoliopsida</taxon>
        <taxon>eudicotyledons</taxon>
        <taxon>Gunneridae</taxon>
        <taxon>Pentapetalae</taxon>
        <taxon>rosids</taxon>
        <taxon>malvids</taxon>
        <taxon>Brassicales</taxon>
        <taxon>Brassicaceae</taxon>
        <taxon>Camelineae</taxon>
        <taxon>Arabidopsis</taxon>
    </lineage>
</organism>
<accession>A0A178U754</accession>
<dbReference type="GO" id="GO:0006355">
    <property type="term" value="P:regulation of DNA-templated transcription"/>
    <property type="evidence" value="ECO:0007669"/>
    <property type="project" value="InterPro"/>
</dbReference>
<dbReference type="PROSITE" id="PS50110">
    <property type="entry name" value="RESPONSE_REGULATORY"/>
    <property type="match status" value="1"/>
</dbReference>
<dbReference type="Pfam" id="PF00512">
    <property type="entry name" value="HisKA"/>
    <property type="match status" value="1"/>
</dbReference>
<feature type="domain" description="Response regulatory" evidence="27">
    <location>
        <begin position="908"/>
        <end position="1022"/>
    </location>
</feature>
<dbReference type="EC" id="2.7.13.3" evidence="7"/>
<dbReference type="Pfam" id="PF00486">
    <property type="entry name" value="Trans_reg_C"/>
    <property type="match status" value="1"/>
</dbReference>
<dbReference type="Pfam" id="PF00561">
    <property type="entry name" value="Abhydrolase_1"/>
    <property type="match status" value="1"/>
</dbReference>
<dbReference type="Gene3D" id="3.40.50.1820">
    <property type="entry name" value="alpha/beta hydrolase"/>
    <property type="match status" value="1"/>
</dbReference>
<reference evidence="31" key="1">
    <citation type="journal article" date="2016" name="Proc. Natl. Acad. Sci. U.S.A.">
        <title>Chromosome-level assembly of Arabidopsis thaliana Ler reveals the extent of translocation and inversion polymorphisms.</title>
        <authorList>
            <person name="Zapata L."/>
            <person name="Ding J."/>
            <person name="Willing E.M."/>
            <person name="Hartwig B."/>
            <person name="Bezdan D."/>
            <person name="Jiao W.B."/>
            <person name="Patel V."/>
            <person name="Velikkakam James G."/>
            <person name="Koornneef M."/>
            <person name="Ossowski S."/>
            <person name="Schneeberger K."/>
        </authorList>
    </citation>
    <scope>NUCLEOTIDE SEQUENCE [LARGE SCALE GENOMIC DNA]</scope>
    <source>
        <strain evidence="31">cv. Landsberg erecta</strain>
    </source>
</reference>
<evidence type="ECO:0000313" key="31">
    <source>
        <dbReference type="Proteomes" id="UP000078284"/>
    </source>
</evidence>
<dbReference type="Gene3D" id="3.30.565.10">
    <property type="entry name" value="Histidine kinase-like ATPase, C-terminal domain"/>
    <property type="match status" value="1"/>
</dbReference>
<feature type="transmembrane region" description="Helical" evidence="25">
    <location>
        <begin position="89"/>
        <end position="108"/>
    </location>
</feature>
<dbReference type="PROSITE" id="PS50109">
    <property type="entry name" value="HIS_KIN"/>
    <property type="match status" value="1"/>
</dbReference>
<dbReference type="PANTHER" id="PTHR43547">
    <property type="entry name" value="TWO-COMPONENT HISTIDINE KINASE"/>
    <property type="match status" value="1"/>
</dbReference>
<proteinExistence type="inferred from homology"/>
<dbReference type="PRINTS" id="PR00344">
    <property type="entry name" value="BCTRLSENSOR"/>
</dbReference>
<dbReference type="Pfam" id="PF03283">
    <property type="entry name" value="PAE"/>
    <property type="match status" value="1"/>
</dbReference>
<evidence type="ECO:0000256" key="8">
    <source>
        <dbReference type="ARBA" id="ARBA00015955"/>
    </source>
</evidence>